<protein>
    <recommendedName>
        <fullName evidence="6">Flagellar hook-length control protein-like C-terminal domain-containing protein</fullName>
    </recommendedName>
</protein>
<feature type="region of interest" description="Disordered" evidence="5">
    <location>
        <begin position="1"/>
        <end position="27"/>
    </location>
</feature>
<evidence type="ECO:0000256" key="2">
    <source>
        <dbReference type="ARBA" id="ARBA00009149"/>
    </source>
</evidence>
<dbReference type="InterPro" id="IPR038610">
    <property type="entry name" value="FliK-like_C_sf"/>
</dbReference>
<keyword evidence="3" id="KW-1005">Bacterial flagellum biogenesis</keyword>
<dbReference type="CDD" id="cd17470">
    <property type="entry name" value="T3SS_Flik_C"/>
    <property type="match status" value="1"/>
</dbReference>
<dbReference type="PRINTS" id="PR01007">
    <property type="entry name" value="FLGHOOKFLIK"/>
</dbReference>
<evidence type="ECO:0000256" key="1">
    <source>
        <dbReference type="ARBA" id="ARBA00003944"/>
    </source>
</evidence>
<evidence type="ECO:0000256" key="5">
    <source>
        <dbReference type="SAM" id="MobiDB-lite"/>
    </source>
</evidence>
<feature type="coiled-coil region" evidence="4">
    <location>
        <begin position="187"/>
        <end position="214"/>
    </location>
</feature>
<dbReference type="PANTHER" id="PTHR37533:SF2">
    <property type="entry name" value="FLAGELLAR HOOK-LENGTH CONTROL PROTEIN"/>
    <property type="match status" value="1"/>
</dbReference>
<dbReference type="InterPro" id="IPR021136">
    <property type="entry name" value="Flagellar_hook_control-like_C"/>
</dbReference>
<keyword evidence="4" id="KW-0175">Coiled coil</keyword>
<evidence type="ECO:0000256" key="4">
    <source>
        <dbReference type="SAM" id="Coils"/>
    </source>
</evidence>
<evidence type="ECO:0000256" key="3">
    <source>
        <dbReference type="ARBA" id="ARBA00022795"/>
    </source>
</evidence>
<dbReference type="InterPro" id="IPR052563">
    <property type="entry name" value="FliK"/>
</dbReference>
<evidence type="ECO:0000313" key="8">
    <source>
        <dbReference type="Proteomes" id="UP000665561"/>
    </source>
</evidence>
<reference evidence="7 8" key="1">
    <citation type="submission" date="2020-01" db="EMBL/GenBank/DDBJ databases">
        <title>Paenibacillus soybeanensis sp. nov. isolated from the nodules of soybean (Glycine max(L.) Merr).</title>
        <authorList>
            <person name="Wang H."/>
        </authorList>
    </citation>
    <scope>NUCLEOTIDE SEQUENCE [LARGE SCALE GENOMIC DNA]</scope>
    <source>
        <strain evidence="7 8">T1</strain>
    </source>
</reference>
<evidence type="ECO:0000313" key="7">
    <source>
        <dbReference type="EMBL" id="NBD22466.1"/>
    </source>
</evidence>
<dbReference type="InterPro" id="IPR001635">
    <property type="entry name" value="Flag_hook_Flik"/>
</dbReference>
<comment type="function">
    <text evidence="1">Controls the length of the flagellar hook.</text>
</comment>
<dbReference type="RefSeq" id="WP_161740348.1">
    <property type="nucleotide sequence ID" value="NZ_JAAAMV010000001.1"/>
</dbReference>
<dbReference type="EMBL" id="JAAAMV010000001">
    <property type="protein sequence ID" value="NBD22466.1"/>
    <property type="molecule type" value="Genomic_DNA"/>
</dbReference>
<sequence>MQMPISNASPAPAPGPGAASAASAKGTDGGNFNQTLVQTVAGSQGKEASAQAGSETAVPAGAASASATLASLLGGKLDAKDLLAAIEALLQRLDDADAGDLSEATTESNLADALQQLDDLLSVLAGVPLLQQPIATTQAGATSDGDASADNGTDAGSALLAVLSNMNAAVSQAASMQAAETAVPNQAQAVVANLEELNALKAGLQEALTDLRGMLQDPKGPSANKDQLALIGKELASVERLMQGKPAAASDPIAAANNANAAEVVDSVRSLQTPIQGNAHLQRMSHQLLHVGLLNVVQQPEKQGTEAEASTKLAADANEINPQLAGANLDLQRQLASVAKPLIAQPVPVQQFASTIQGLVVKQFNVSTGNGISQAQLTLFPEHLGQVNVNISVHNGTLTAQFVTDTVTAKDMLENQMAQLRSALQSQGLQVDKLVVSQTAVQPNMFQDRQGQQGQNQGTSKRNKSQDDAIDEIDFTADLEELSTQQAVDRDLGLGRGIHTIA</sequence>
<accession>A0ABW9XIV4</accession>
<dbReference type="PANTHER" id="PTHR37533">
    <property type="entry name" value="FLAGELLAR HOOK-LENGTH CONTROL PROTEIN"/>
    <property type="match status" value="1"/>
</dbReference>
<dbReference type="Pfam" id="PF02120">
    <property type="entry name" value="Flg_hook"/>
    <property type="match status" value="1"/>
</dbReference>
<keyword evidence="8" id="KW-1185">Reference proteome</keyword>
<evidence type="ECO:0000259" key="6">
    <source>
        <dbReference type="Pfam" id="PF02120"/>
    </source>
</evidence>
<feature type="domain" description="Flagellar hook-length control protein-like C-terminal" evidence="6">
    <location>
        <begin position="363"/>
        <end position="439"/>
    </location>
</feature>
<feature type="region of interest" description="Disordered" evidence="5">
    <location>
        <begin position="446"/>
        <end position="467"/>
    </location>
</feature>
<gene>
    <name evidence="7" type="ORF">GT019_01130</name>
</gene>
<dbReference type="Gene3D" id="3.30.750.140">
    <property type="match status" value="1"/>
</dbReference>
<organism evidence="7 8">
    <name type="scientific">Paenibacillus glycinis</name>
    <dbReference type="NCBI Taxonomy" id="2697035"/>
    <lineage>
        <taxon>Bacteria</taxon>
        <taxon>Bacillati</taxon>
        <taxon>Bacillota</taxon>
        <taxon>Bacilli</taxon>
        <taxon>Bacillales</taxon>
        <taxon>Paenibacillaceae</taxon>
        <taxon>Paenibacillus</taxon>
    </lineage>
</organism>
<comment type="caution">
    <text evidence="7">The sequence shown here is derived from an EMBL/GenBank/DDBJ whole genome shotgun (WGS) entry which is preliminary data.</text>
</comment>
<comment type="similarity">
    <text evidence="2">Belongs to the FliK family.</text>
</comment>
<name>A0ABW9XIV4_9BACL</name>
<dbReference type="Proteomes" id="UP000665561">
    <property type="component" value="Unassembled WGS sequence"/>
</dbReference>
<proteinExistence type="inferred from homology"/>